<dbReference type="InterPro" id="IPR006691">
    <property type="entry name" value="GyrA/parC_rep"/>
</dbReference>
<dbReference type="Pfam" id="PF03989">
    <property type="entry name" value="DNA_gyraseA_C"/>
    <property type="match status" value="6"/>
</dbReference>
<comment type="similarity">
    <text evidence="2 8">Belongs to the type II topoisomerase GyrA/ParC subunit family.</text>
</comment>
<dbReference type="SUPFAM" id="SSF56719">
    <property type="entry name" value="Type II DNA topoisomerase"/>
    <property type="match status" value="1"/>
</dbReference>
<dbReference type="NCBIfam" id="NF004044">
    <property type="entry name" value="PRK05561.1"/>
    <property type="match status" value="1"/>
</dbReference>
<evidence type="ECO:0000256" key="10">
    <source>
        <dbReference type="SAM" id="MobiDB-lite"/>
    </source>
</evidence>
<evidence type="ECO:0000256" key="7">
    <source>
        <dbReference type="ARBA" id="ARBA00023235"/>
    </source>
</evidence>
<organism evidence="12 13">
    <name type="scientific">Bartonella elizabethae Re6043vi</name>
    <dbReference type="NCBI Taxonomy" id="1094554"/>
    <lineage>
        <taxon>Bacteria</taxon>
        <taxon>Pseudomonadati</taxon>
        <taxon>Pseudomonadota</taxon>
        <taxon>Alphaproteobacteria</taxon>
        <taxon>Hyphomicrobiales</taxon>
        <taxon>Bartonellaceae</taxon>
        <taxon>Bartonella</taxon>
    </lineage>
</organism>
<accession>A0ABN0GM38</accession>
<dbReference type="PROSITE" id="PS52040">
    <property type="entry name" value="TOPO_IIA"/>
    <property type="match status" value="1"/>
</dbReference>
<keyword evidence="6 8" id="KW-0238">DNA-binding</keyword>
<dbReference type="NCBIfam" id="TIGR01063">
    <property type="entry name" value="gyrA"/>
    <property type="match status" value="1"/>
</dbReference>
<keyword evidence="13" id="KW-1185">Reference proteome</keyword>
<evidence type="ECO:0000256" key="5">
    <source>
        <dbReference type="ARBA" id="ARBA00023029"/>
    </source>
</evidence>
<comment type="caution">
    <text evidence="12">The sequence shown here is derived from an EMBL/GenBank/DDBJ whole genome shotgun (WGS) entry which is preliminary data.</text>
</comment>
<dbReference type="EC" id="5.6.2.2" evidence="8"/>
<comment type="miscellaneous">
    <text evidence="8">Few gyrases are as efficient as E.coli at forming negative supercoils. Not all organisms have 2 type II topoisomerases; in organisms with a single type II topoisomerase this enzyme also has to decatenate newly replicated chromosomes.</text>
</comment>
<dbReference type="InterPro" id="IPR013757">
    <property type="entry name" value="Topo_IIA_A_a_sf"/>
</dbReference>
<dbReference type="InterPro" id="IPR013758">
    <property type="entry name" value="Topo_IIA_A/C_ab"/>
</dbReference>
<dbReference type="Gene3D" id="1.10.268.10">
    <property type="entry name" value="Topoisomerase, domain 3"/>
    <property type="match status" value="1"/>
</dbReference>
<evidence type="ECO:0000313" key="13">
    <source>
        <dbReference type="Proteomes" id="UP000008942"/>
    </source>
</evidence>
<keyword evidence="7 8" id="KW-0413">Isomerase</keyword>
<keyword evidence="5 8" id="KW-0799">Topoisomerase</keyword>
<feature type="short sequence motif" description="GyrA-box" evidence="8">
    <location>
        <begin position="559"/>
        <end position="565"/>
    </location>
</feature>
<dbReference type="NCBIfam" id="NF004043">
    <property type="entry name" value="PRK05560.1"/>
    <property type="match status" value="1"/>
</dbReference>
<dbReference type="Gene3D" id="3.30.1360.40">
    <property type="match status" value="1"/>
</dbReference>
<reference evidence="12 13" key="1">
    <citation type="submission" date="2012-03" db="EMBL/GenBank/DDBJ databases">
        <title>The Genome Sequence of Bartonella elizabethae Re6043vi.</title>
        <authorList>
            <consortium name="The Broad Institute Genome Sequencing Platform"/>
            <consortium name="The Broad Institute Genome Sequencing Center for Infectious Disease"/>
            <person name="Feldgarden M."/>
            <person name="Kirby J."/>
            <person name="Kosoy M."/>
            <person name="Birtles R."/>
            <person name="Probert W.S."/>
            <person name="Chiaraviglio L."/>
            <person name="Young S.K."/>
            <person name="Zeng Q."/>
            <person name="Gargeya S."/>
            <person name="Fitzgerald M."/>
            <person name="Haas B."/>
            <person name="Abouelleil A."/>
            <person name="Alvarado L."/>
            <person name="Arachchi H.M."/>
            <person name="Berlin A."/>
            <person name="Chapman S.B."/>
            <person name="Gearin G."/>
            <person name="Goldberg J."/>
            <person name="Griggs A."/>
            <person name="Gujja S."/>
            <person name="Hansen M."/>
            <person name="Heiman D."/>
            <person name="Howarth C."/>
            <person name="Larimer J."/>
            <person name="Lui A."/>
            <person name="MacDonald P.J.P."/>
            <person name="McCowen C."/>
            <person name="Montmayeur A."/>
            <person name="Murphy C."/>
            <person name="Neiman D."/>
            <person name="Pearson M."/>
            <person name="Priest M."/>
            <person name="Roberts A."/>
            <person name="Saif S."/>
            <person name="Shea T."/>
            <person name="Sisk P."/>
            <person name="Stolte C."/>
            <person name="Sykes S."/>
            <person name="Wortman J."/>
            <person name="Nusbaum C."/>
            <person name="Birren B."/>
        </authorList>
    </citation>
    <scope>NUCLEOTIDE SEQUENCE [LARGE SCALE GENOMIC DNA]</scope>
    <source>
        <strain evidence="12 13">Re6043vi</strain>
    </source>
</reference>
<sequence>MTDLTPQLERDVLTGIEPISIIDEMQRSYLDYAMSVIVSRALPDVRDGLKPVHRRILHAMNEMGLVFNKPYRKSAGVVGEVMGKFHPHGDASIYDALVRMAQDFSLRNPLIDGQGNFGSVDGDPPAAMRYTECRLEKVSEALLADIDKDTVDFQDNYDGREREPVVLPARFPNLLVNGSGGIAVGMATNIPPHNLGEVVDGCIALIDNPSITLDQIIEIIPGPDFPTGGIILGHAGVRSAYETGRGSIIMRAKVEIEEIRSGRQAIIVSEIPYQVNKATMIEKMAELVRDKRIEGISDLRDESDRDGYRVVIELKKDVVAEVVLNQLYRYTPLQTSFGCNMVALNGGKPEQMTLLDMLRAFVNFREEVVSRRTKYLLRKARERAHVLVGLALAVANIDEIIALIRKAPDPQTARTQLMERRWPAMDVAPLIKLIDDPRHIIHEDGTYNLSEEQARAILELRLQRLTALGRDEIADELNKIGVDIADYLDILASRVRIMGIVKDELSALREEFATPRRTVFGFGRAEMDSEDLIAPEDMVVTVSHSGYIKRVPLNTYRAQRRGGKGRSGMSTKDEDFVTRLFVANTHTPVLFFSSRGIVYKEKVWRLPLGTPQSRGRALINMLPLQQGERITTIMPLPEDEESWSALDVMFATTRGTVRRNKLSDFVQVNRNGKIAMKLDEEDEILSVETCMEHDDVVLTTANGQCIRFPVVDVRVFVGRNSVGVRGINLAQGDKVISMTILEHVEATSIERSAYIKRVMNERRADGVDTEDIVTLDEEDIGMETELTDERYAELHEREQMLLTVSEFGYGKRSSSYEFRISGRGGKGIRATDPSKTAEIGKLVAAFPVKAQDQIMLVSDGGQLIRVPVEGIRTAGRSTKGVTIFNTAEGERVVSVERISEPEDDTRSLEDEGEKHSDTVDMSEEK</sequence>
<name>A0ABN0GM38_BAREL</name>
<dbReference type="CDD" id="cd00187">
    <property type="entry name" value="TOP4c"/>
    <property type="match status" value="1"/>
</dbReference>
<evidence type="ECO:0000256" key="1">
    <source>
        <dbReference type="ARBA" id="ARBA00000185"/>
    </source>
</evidence>
<dbReference type="HAMAP" id="MF_01897">
    <property type="entry name" value="GyrA"/>
    <property type="match status" value="1"/>
</dbReference>
<evidence type="ECO:0000256" key="8">
    <source>
        <dbReference type="HAMAP-Rule" id="MF_01897"/>
    </source>
</evidence>
<evidence type="ECO:0000256" key="3">
    <source>
        <dbReference type="ARBA" id="ARBA00022741"/>
    </source>
</evidence>
<feature type="active site" description="O-(5'-phospho-DNA)-tyrosine intermediate" evidence="8 9">
    <location>
        <position position="130"/>
    </location>
</feature>
<dbReference type="PANTHER" id="PTHR43493">
    <property type="entry name" value="DNA GYRASE/TOPOISOMERASE SUBUNIT A"/>
    <property type="match status" value="1"/>
</dbReference>
<feature type="region of interest" description="Disordered" evidence="10">
    <location>
        <begin position="895"/>
        <end position="925"/>
    </location>
</feature>
<dbReference type="EMBL" id="AILW01000002">
    <property type="protein sequence ID" value="EJF84648.1"/>
    <property type="molecule type" value="Genomic_DNA"/>
</dbReference>
<proteinExistence type="inferred from homology"/>
<dbReference type="InterPro" id="IPR002205">
    <property type="entry name" value="Topo_IIA_dom_A"/>
</dbReference>
<dbReference type="InterPro" id="IPR035516">
    <property type="entry name" value="Gyrase/topoIV_suA_C"/>
</dbReference>
<evidence type="ECO:0000313" key="12">
    <source>
        <dbReference type="EMBL" id="EJF84648.1"/>
    </source>
</evidence>
<gene>
    <name evidence="8" type="primary">gyrA</name>
    <name evidence="12" type="ORF">MCU_00226</name>
</gene>
<dbReference type="Pfam" id="PF00521">
    <property type="entry name" value="DNA_topoisoIV"/>
    <property type="match status" value="1"/>
</dbReference>
<evidence type="ECO:0000259" key="11">
    <source>
        <dbReference type="PROSITE" id="PS52040"/>
    </source>
</evidence>
<protein>
    <recommendedName>
        <fullName evidence="8">DNA gyrase subunit A</fullName>
        <ecNumber evidence="8">5.6.2.2</ecNumber>
    </recommendedName>
</protein>
<comment type="catalytic activity">
    <reaction evidence="1 8 9">
        <text>ATP-dependent breakage, passage and rejoining of double-stranded DNA.</text>
        <dbReference type="EC" id="5.6.2.2"/>
    </reaction>
</comment>
<dbReference type="SUPFAM" id="SSF101904">
    <property type="entry name" value="GyrA/ParC C-terminal domain-like"/>
    <property type="match status" value="1"/>
</dbReference>
<evidence type="ECO:0000256" key="6">
    <source>
        <dbReference type="ARBA" id="ARBA00023125"/>
    </source>
</evidence>
<keyword evidence="3 8" id="KW-0547">Nucleotide-binding</keyword>
<dbReference type="RefSeq" id="WP_005773336.1">
    <property type="nucleotide sequence ID" value="NZ_JH725139.1"/>
</dbReference>
<keyword evidence="8" id="KW-0963">Cytoplasm</keyword>
<keyword evidence="4 8" id="KW-0067">ATP-binding</keyword>
<evidence type="ECO:0000256" key="2">
    <source>
        <dbReference type="ARBA" id="ARBA00008263"/>
    </source>
</evidence>
<dbReference type="InterPro" id="IPR005743">
    <property type="entry name" value="GyrA"/>
</dbReference>
<dbReference type="Gene3D" id="3.90.199.10">
    <property type="entry name" value="Topoisomerase II, domain 5"/>
    <property type="match status" value="1"/>
</dbReference>
<feature type="domain" description="Topo IIA-type catalytic" evidence="11">
    <location>
        <begin position="42"/>
        <end position="532"/>
    </location>
</feature>
<dbReference type="InterPro" id="IPR050220">
    <property type="entry name" value="Type_II_DNA_Topoisomerases"/>
</dbReference>
<dbReference type="SMART" id="SM00434">
    <property type="entry name" value="TOP4c"/>
    <property type="match status" value="1"/>
</dbReference>
<dbReference type="Gene3D" id="2.120.10.90">
    <property type="entry name" value="DNA gyrase/topoisomerase IV, subunit A, C-terminal"/>
    <property type="match status" value="1"/>
</dbReference>
<dbReference type="Proteomes" id="UP000008942">
    <property type="component" value="Unassembled WGS sequence"/>
</dbReference>
<dbReference type="PANTHER" id="PTHR43493:SF5">
    <property type="entry name" value="DNA GYRASE SUBUNIT A, CHLOROPLASTIC_MITOCHONDRIAL"/>
    <property type="match status" value="1"/>
</dbReference>
<dbReference type="InterPro" id="IPR013760">
    <property type="entry name" value="Topo_IIA-like_dom_sf"/>
</dbReference>
<comment type="subcellular location">
    <subcellularLocation>
        <location evidence="8">Cytoplasm</location>
    </subcellularLocation>
</comment>
<comment type="subunit">
    <text evidence="8">Heterotetramer, composed of two GyrA and two GyrB chains. In the heterotetramer, GyrA contains the active site tyrosine that forms a transient covalent intermediate with DNA, while GyrB binds cofactors and catalyzes ATP hydrolysis.</text>
</comment>
<comment type="function">
    <text evidence="8">A type II topoisomerase that negatively supercoils closed circular double-stranded (ds) DNA in an ATP-dependent manner to modulate DNA topology and maintain chromosomes in an underwound state. Negative supercoiling favors strand separation, and DNA replication, transcription, recombination and repair, all of which involve strand separation. Also able to catalyze the interconversion of other topological isomers of dsDNA rings, including catenanes and knotted rings. Type II topoisomerases break and join 2 DNA strands simultaneously in an ATP-dependent manner.</text>
</comment>
<evidence type="ECO:0000256" key="4">
    <source>
        <dbReference type="ARBA" id="ARBA00022840"/>
    </source>
</evidence>
<evidence type="ECO:0000256" key="9">
    <source>
        <dbReference type="PROSITE-ProRule" id="PRU01384"/>
    </source>
</evidence>